<protein>
    <submittedName>
        <fullName evidence="3">Uncharacterized protein</fullName>
    </submittedName>
</protein>
<sequence>MKQIVCLCLWLLGSTVALSQSKVSQSKSELNSGSSNSGNSGSSSGSSSNRANDDDDEVNIWVEITWGIFKYGFIGDYKNEDHLYNRLSDYPYHNKESGNYGNYGVQVAKDSKNNFRFDLQNMLLYSDKDLYANHLKLKIRPFQYFYIQTDFRQILEKNKATTATDRLSLFHFNLGYDRIRLENFNLGWTIGTTYVGNEVKKAGFSFGLNTEIFMGNNLSLSAAAKWSAINSQPVHAYEFEAKYHVKRWFALLGYEHLKIASPTYNFISLGGGIYLN</sequence>
<reference evidence="3 4" key="1">
    <citation type="submission" date="2020-05" db="EMBL/GenBank/DDBJ databases">
        <title>Draft genome of Flavobacterium sp. IMCC34852.</title>
        <authorList>
            <person name="Song J."/>
            <person name="Cho J.-C."/>
        </authorList>
    </citation>
    <scope>NUCLEOTIDE SEQUENCE [LARGE SCALE GENOMIC DNA]</scope>
    <source>
        <strain evidence="3 4">IMCC34852</strain>
    </source>
</reference>
<dbReference type="RefSeq" id="WP_171221151.1">
    <property type="nucleotide sequence ID" value="NZ_CP121446.1"/>
</dbReference>
<evidence type="ECO:0000313" key="3">
    <source>
        <dbReference type="EMBL" id="NNT70953.1"/>
    </source>
</evidence>
<dbReference type="AlphaFoldDB" id="A0A7Y3VXU3"/>
<keyword evidence="4" id="KW-1185">Reference proteome</keyword>
<accession>A0A7Y3VXU3</accession>
<feature type="chain" id="PRO_5030512267" evidence="2">
    <location>
        <begin position="20"/>
        <end position="276"/>
    </location>
</feature>
<name>A0A7Y3VXU3_9FLAO</name>
<feature type="region of interest" description="Disordered" evidence="1">
    <location>
        <begin position="27"/>
        <end position="52"/>
    </location>
</feature>
<evidence type="ECO:0000256" key="2">
    <source>
        <dbReference type="SAM" id="SignalP"/>
    </source>
</evidence>
<proteinExistence type="predicted"/>
<dbReference type="EMBL" id="JABEVX010000001">
    <property type="protein sequence ID" value="NNT70953.1"/>
    <property type="molecule type" value="Genomic_DNA"/>
</dbReference>
<dbReference type="Proteomes" id="UP000536509">
    <property type="component" value="Unassembled WGS sequence"/>
</dbReference>
<gene>
    <name evidence="3" type="ORF">HKT18_01875</name>
</gene>
<feature type="signal peptide" evidence="2">
    <location>
        <begin position="1"/>
        <end position="19"/>
    </location>
</feature>
<comment type="caution">
    <text evidence="3">The sequence shown here is derived from an EMBL/GenBank/DDBJ whole genome shotgun (WGS) entry which is preliminary data.</text>
</comment>
<keyword evidence="2" id="KW-0732">Signal</keyword>
<evidence type="ECO:0000313" key="4">
    <source>
        <dbReference type="Proteomes" id="UP000536509"/>
    </source>
</evidence>
<evidence type="ECO:0000256" key="1">
    <source>
        <dbReference type="SAM" id="MobiDB-lite"/>
    </source>
</evidence>
<organism evidence="3 4">
    <name type="scientific">Flavobacterium rivulicola</name>
    <dbReference type="NCBI Taxonomy" id="2732161"/>
    <lineage>
        <taxon>Bacteria</taxon>
        <taxon>Pseudomonadati</taxon>
        <taxon>Bacteroidota</taxon>
        <taxon>Flavobacteriia</taxon>
        <taxon>Flavobacteriales</taxon>
        <taxon>Flavobacteriaceae</taxon>
        <taxon>Flavobacterium</taxon>
    </lineage>
</organism>
<feature type="compositionally biased region" description="Low complexity" evidence="1">
    <location>
        <begin position="31"/>
        <end position="49"/>
    </location>
</feature>